<evidence type="ECO:0000256" key="4">
    <source>
        <dbReference type="ARBA" id="ARBA00022622"/>
    </source>
</evidence>
<dbReference type="Gene3D" id="2.30.180.10">
    <property type="entry name" value="FAS1 domain"/>
    <property type="match status" value="1"/>
</dbReference>
<dbReference type="AlphaFoldDB" id="A0A5J9V8N0"/>
<comment type="subcellular location">
    <subcellularLocation>
        <location evidence="1">Cell membrane</location>
        <topology evidence="1">Lipid-anchor</topology>
        <topology evidence="1">GPI-anchor</topology>
    </subcellularLocation>
</comment>
<evidence type="ECO:0000256" key="8">
    <source>
        <dbReference type="ARBA" id="ARBA00023136"/>
    </source>
</evidence>
<dbReference type="Gene3D" id="2.170.150.80">
    <property type="entry name" value="NAC domain"/>
    <property type="match status" value="1"/>
</dbReference>
<dbReference type="OrthoDB" id="682680at2759"/>
<evidence type="ECO:0000256" key="5">
    <source>
        <dbReference type="ARBA" id="ARBA00022729"/>
    </source>
</evidence>
<keyword evidence="10" id="KW-0539">Nucleus</keyword>
<evidence type="ECO:0000259" key="15">
    <source>
        <dbReference type="PROSITE" id="PS51005"/>
    </source>
</evidence>
<keyword evidence="9" id="KW-0804">Transcription</keyword>
<dbReference type="SMART" id="SM00554">
    <property type="entry name" value="FAS1"/>
    <property type="match status" value="1"/>
</dbReference>
<evidence type="ECO:0000256" key="1">
    <source>
        <dbReference type="ARBA" id="ARBA00004609"/>
    </source>
</evidence>
<keyword evidence="6" id="KW-0805">Transcription regulation</keyword>
<dbReference type="InterPro" id="IPR036093">
    <property type="entry name" value="NAC_dom_sf"/>
</dbReference>
<name>A0A5J9V8N0_9POAL</name>
<dbReference type="GO" id="GO:0003677">
    <property type="term" value="F:DNA binding"/>
    <property type="evidence" value="ECO:0007669"/>
    <property type="project" value="UniProtKB-KW"/>
</dbReference>
<evidence type="ECO:0000256" key="7">
    <source>
        <dbReference type="ARBA" id="ARBA00023125"/>
    </source>
</evidence>
<dbReference type="EMBL" id="RWGY01000011">
    <property type="protein sequence ID" value="TVU32326.1"/>
    <property type="molecule type" value="Genomic_DNA"/>
</dbReference>
<keyword evidence="5 13" id="KW-0732">Signal</keyword>
<feature type="region of interest" description="Disordered" evidence="12">
    <location>
        <begin position="198"/>
        <end position="227"/>
    </location>
</feature>
<dbReference type="InterPro" id="IPR003441">
    <property type="entry name" value="NAC-dom"/>
</dbReference>
<gene>
    <name evidence="16" type="ORF">EJB05_24051</name>
</gene>
<dbReference type="InterPro" id="IPR045003">
    <property type="entry name" value="FLA_A"/>
</dbReference>
<evidence type="ECO:0000256" key="3">
    <source>
        <dbReference type="ARBA" id="ARBA00022475"/>
    </source>
</evidence>
<dbReference type="GO" id="GO:0005886">
    <property type="term" value="C:plasma membrane"/>
    <property type="evidence" value="ECO:0007669"/>
    <property type="project" value="UniProtKB-SubCell"/>
</dbReference>
<accession>A0A5J9V8N0</accession>
<dbReference type="InterPro" id="IPR000782">
    <property type="entry name" value="FAS1_domain"/>
</dbReference>
<protein>
    <recommendedName>
        <fullName evidence="18">NAC domain-containing protein</fullName>
    </recommendedName>
</protein>
<evidence type="ECO:0000256" key="10">
    <source>
        <dbReference type="ARBA" id="ARBA00023242"/>
    </source>
</evidence>
<evidence type="ECO:0000256" key="13">
    <source>
        <dbReference type="SAM" id="SignalP"/>
    </source>
</evidence>
<dbReference type="PROSITE" id="PS51005">
    <property type="entry name" value="NAC"/>
    <property type="match status" value="1"/>
</dbReference>
<feature type="non-terminal residue" evidence="16">
    <location>
        <position position="1"/>
    </location>
</feature>
<dbReference type="PANTHER" id="PTHR32077:SF42">
    <property type="entry name" value="OS02G0308800 PROTEIN"/>
    <property type="match status" value="1"/>
</dbReference>
<sequence>MSSLVVATLAISAIVSTEAAAVVFDDAAPSPAPAGPLNLTEILRKAAQYNAFTRLLKDTEVSSQVASLLDGGRNADGVTVLAPTDAAFAGMRPGTLNRMDAQAQSQLVLFHILPRYYSFVTFETTTNPVRTQASTQHGVCTVNVTTTGEHQVNVSSGMVEATLGRTLYSAFPLAVYSVDTVLLPPDIVGHAAVENGAQAPAPAGEEPQNNTPAMGADATATPGAGCDETVQSRSNAKMNNANQPAYQSQNANVVPEPRVHFAREKELIEFYLLPRARGLPDPFPGVDITDDDTAASTQPWKLFKRHNRRDDDEPYFFVHSNAGARQDRVVDGGFKWNSQKRVRGVLDVGGEKIRWSKHLLSLQQHGDSSSGSGSLGWVMHEYTITEPHCAAVKICQISFTGHGQKRKRIPDGCDDCESEPESQSTCVGATPSGSKKRRKLNQETEQVPGAMEQLQEDDCLRESATQRARIAAVATTLAPLSGSGSGTTGNFRQEAEQVGKEAEHLDGEDCHGRFAPQCAPVVAADDGSGTRAFDQDCFSAEQASAHQDPSDDDFIAAMLREMTDRESTLEDILKPLPMVQESCGMSNMAAGSLCGVVCGGFCF</sequence>
<keyword evidence="17" id="KW-1185">Reference proteome</keyword>
<reference evidence="16 17" key="1">
    <citation type="journal article" date="2019" name="Sci. Rep.">
        <title>A high-quality genome of Eragrostis curvula grass provides insights into Poaceae evolution and supports new strategies to enhance forage quality.</title>
        <authorList>
            <person name="Carballo J."/>
            <person name="Santos B.A.C.M."/>
            <person name="Zappacosta D."/>
            <person name="Garbus I."/>
            <person name="Selva J.P."/>
            <person name="Gallo C.A."/>
            <person name="Diaz A."/>
            <person name="Albertini E."/>
            <person name="Caccamo M."/>
            <person name="Echenique V."/>
        </authorList>
    </citation>
    <scope>NUCLEOTIDE SEQUENCE [LARGE SCALE GENOMIC DNA]</scope>
    <source>
        <strain evidence="17">cv. Victoria</strain>
        <tissue evidence="16">Leaf</tissue>
    </source>
</reference>
<organism evidence="16 17">
    <name type="scientific">Eragrostis curvula</name>
    <name type="common">weeping love grass</name>
    <dbReference type="NCBI Taxonomy" id="38414"/>
    <lineage>
        <taxon>Eukaryota</taxon>
        <taxon>Viridiplantae</taxon>
        <taxon>Streptophyta</taxon>
        <taxon>Embryophyta</taxon>
        <taxon>Tracheophyta</taxon>
        <taxon>Spermatophyta</taxon>
        <taxon>Magnoliopsida</taxon>
        <taxon>Liliopsida</taxon>
        <taxon>Poales</taxon>
        <taxon>Poaceae</taxon>
        <taxon>PACMAD clade</taxon>
        <taxon>Chloridoideae</taxon>
        <taxon>Eragrostideae</taxon>
        <taxon>Eragrostidinae</taxon>
        <taxon>Eragrostis</taxon>
    </lineage>
</organism>
<evidence type="ECO:0000256" key="11">
    <source>
        <dbReference type="ARBA" id="ARBA00024686"/>
    </source>
</evidence>
<dbReference type="Proteomes" id="UP000324897">
    <property type="component" value="Chromosome 1"/>
</dbReference>
<evidence type="ECO:0000313" key="17">
    <source>
        <dbReference type="Proteomes" id="UP000324897"/>
    </source>
</evidence>
<comment type="function">
    <text evidence="11">May be a cell surface adhesion protein.</text>
</comment>
<evidence type="ECO:0000256" key="12">
    <source>
        <dbReference type="SAM" id="MobiDB-lite"/>
    </source>
</evidence>
<feature type="compositionally biased region" description="Low complexity" evidence="12">
    <location>
        <begin position="198"/>
        <end position="210"/>
    </location>
</feature>
<feature type="compositionally biased region" description="Polar residues" evidence="12">
    <location>
        <begin position="421"/>
        <end position="433"/>
    </location>
</feature>
<dbReference type="Gramene" id="TVU32326">
    <property type="protein sequence ID" value="TVU32326"/>
    <property type="gene ID" value="EJB05_24051"/>
</dbReference>
<evidence type="ECO:0008006" key="18">
    <source>
        <dbReference type="Google" id="ProtNLM"/>
    </source>
</evidence>
<evidence type="ECO:0000256" key="9">
    <source>
        <dbReference type="ARBA" id="ARBA00023163"/>
    </source>
</evidence>
<comment type="caution">
    <text evidence="16">The sequence shown here is derived from an EMBL/GenBank/DDBJ whole genome shotgun (WGS) entry which is preliminary data.</text>
</comment>
<keyword evidence="4" id="KW-0325">Glycoprotein</keyword>
<keyword evidence="8" id="KW-0472">Membrane</keyword>
<dbReference type="GO" id="GO:0098552">
    <property type="term" value="C:side of membrane"/>
    <property type="evidence" value="ECO:0007669"/>
    <property type="project" value="UniProtKB-KW"/>
</dbReference>
<feature type="domain" description="NAC" evidence="15">
    <location>
        <begin position="254"/>
        <end position="400"/>
    </location>
</feature>
<dbReference type="SUPFAM" id="SSF101941">
    <property type="entry name" value="NAC domain"/>
    <property type="match status" value="1"/>
</dbReference>
<dbReference type="Pfam" id="PF02365">
    <property type="entry name" value="NAM"/>
    <property type="match status" value="1"/>
</dbReference>
<evidence type="ECO:0000259" key="14">
    <source>
        <dbReference type="PROSITE" id="PS50213"/>
    </source>
</evidence>
<evidence type="ECO:0000256" key="6">
    <source>
        <dbReference type="ARBA" id="ARBA00023015"/>
    </source>
</evidence>
<keyword evidence="4" id="KW-0336">GPI-anchor</keyword>
<dbReference type="InterPro" id="IPR036378">
    <property type="entry name" value="FAS1_dom_sf"/>
</dbReference>
<evidence type="ECO:0000313" key="16">
    <source>
        <dbReference type="EMBL" id="TVU32326.1"/>
    </source>
</evidence>
<keyword evidence="7" id="KW-0238">DNA-binding</keyword>
<dbReference type="PANTHER" id="PTHR32077">
    <property type="entry name" value="FASCICLIN-LIKE ARABINOGALACTAN PROTEIN"/>
    <property type="match status" value="1"/>
</dbReference>
<comment type="similarity">
    <text evidence="2">Belongs to the fasciclin-like AGP family.</text>
</comment>
<evidence type="ECO:0000256" key="2">
    <source>
        <dbReference type="ARBA" id="ARBA00007843"/>
    </source>
</evidence>
<dbReference type="GO" id="GO:0006355">
    <property type="term" value="P:regulation of DNA-templated transcription"/>
    <property type="evidence" value="ECO:0007669"/>
    <property type="project" value="InterPro"/>
</dbReference>
<dbReference type="Pfam" id="PF02469">
    <property type="entry name" value="Fasciclin"/>
    <property type="match status" value="1"/>
</dbReference>
<dbReference type="PROSITE" id="PS50213">
    <property type="entry name" value="FAS1"/>
    <property type="match status" value="1"/>
</dbReference>
<feature type="domain" description="FAS1" evidence="14">
    <location>
        <begin position="36"/>
        <end position="182"/>
    </location>
</feature>
<keyword evidence="4" id="KW-0449">Lipoprotein</keyword>
<dbReference type="GO" id="GO:0009834">
    <property type="term" value="P:plant-type secondary cell wall biogenesis"/>
    <property type="evidence" value="ECO:0007669"/>
    <property type="project" value="TreeGrafter"/>
</dbReference>
<keyword evidence="3" id="KW-1003">Cell membrane</keyword>
<proteinExistence type="inferred from homology"/>
<feature type="region of interest" description="Disordered" evidence="12">
    <location>
        <begin position="417"/>
        <end position="455"/>
    </location>
</feature>
<feature type="signal peptide" evidence="13">
    <location>
        <begin position="1"/>
        <end position="19"/>
    </location>
</feature>
<feature type="chain" id="PRO_5023852356" description="NAC domain-containing protein" evidence="13">
    <location>
        <begin position="20"/>
        <end position="603"/>
    </location>
</feature>
<dbReference type="SUPFAM" id="SSF82153">
    <property type="entry name" value="FAS1 domain"/>
    <property type="match status" value="1"/>
</dbReference>